<accession>A0ABU7UUL8</accession>
<reference evidence="2 3" key="1">
    <citation type="submission" date="2023-11" db="EMBL/GenBank/DDBJ databases">
        <title>Draft genome sequence of a psychrophilic Clostridium strain from permafrost water brine.</title>
        <authorList>
            <person name="Shcherbakova V.A."/>
            <person name="Trubitsyn V.E."/>
            <person name="Zakharyuk A.G."/>
        </authorList>
    </citation>
    <scope>NUCLEOTIDE SEQUENCE [LARGE SCALE GENOMIC DNA]</scope>
    <source>
        <strain evidence="2 3">14F</strain>
    </source>
</reference>
<keyword evidence="3" id="KW-1185">Reference proteome</keyword>
<protein>
    <recommendedName>
        <fullName evidence="4">Phage integrase family protein</fullName>
    </recommendedName>
</protein>
<sequence length="59" mass="6843">MLKYRTMIVLSIFSGMRQGDLTALTWSDIDLENFTINIDNSLQHLPGRETFTKVLKLKQ</sequence>
<keyword evidence="1" id="KW-0233">DNA recombination</keyword>
<name>A0ABU7UUL8_9CLOT</name>
<comment type="caution">
    <text evidence="2">The sequence shown here is derived from an EMBL/GenBank/DDBJ whole genome shotgun (WGS) entry which is preliminary data.</text>
</comment>
<evidence type="ECO:0000313" key="2">
    <source>
        <dbReference type="EMBL" id="MEF2114946.1"/>
    </source>
</evidence>
<evidence type="ECO:0000313" key="3">
    <source>
        <dbReference type="Proteomes" id="UP001498469"/>
    </source>
</evidence>
<dbReference type="InterPro" id="IPR011010">
    <property type="entry name" value="DNA_brk_join_enz"/>
</dbReference>
<dbReference type="Proteomes" id="UP001498469">
    <property type="component" value="Unassembled WGS sequence"/>
</dbReference>
<dbReference type="InterPro" id="IPR013762">
    <property type="entry name" value="Integrase-like_cat_sf"/>
</dbReference>
<gene>
    <name evidence="2" type="ORF">SJI18_21900</name>
</gene>
<dbReference type="SUPFAM" id="SSF56349">
    <property type="entry name" value="DNA breaking-rejoining enzymes"/>
    <property type="match status" value="1"/>
</dbReference>
<dbReference type="EMBL" id="JAZHFS010000034">
    <property type="protein sequence ID" value="MEF2114946.1"/>
    <property type="molecule type" value="Genomic_DNA"/>
</dbReference>
<evidence type="ECO:0008006" key="4">
    <source>
        <dbReference type="Google" id="ProtNLM"/>
    </source>
</evidence>
<dbReference type="Gene3D" id="1.10.443.10">
    <property type="entry name" value="Intergrase catalytic core"/>
    <property type="match status" value="1"/>
</dbReference>
<organism evidence="2 3">
    <name type="scientific">Clostridium frigoriphilum</name>
    <dbReference type="NCBI Taxonomy" id="443253"/>
    <lineage>
        <taxon>Bacteria</taxon>
        <taxon>Bacillati</taxon>
        <taxon>Bacillota</taxon>
        <taxon>Clostridia</taxon>
        <taxon>Eubacteriales</taxon>
        <taxon>Clostridiaceae</taxon>
        <taxon>Clostridium</taxon>
    </lineage>
</organism>
<dbReference type="RefSeq" id="WP_331702878.1">
    <property type="nucleotide sequence ID" value="NZ_JAZHFS010000034.1"/>
</dbReference>
<proteinExistence type="predicted"/>
<evidence type="ECO:0000256" key="1">
    <source>
        <dbReference type="ARBA" id="ARBA00023172"/>
    </source>
</evidence>